<evidence type="ECO:0000313" key="3">
    <source>
        <dbReference type="Proteomes" id="UP000623107"/>
    </source>
</evidence>
<evidence type="ECO:0000313" key="2">
    <source>
        <dbReference type="EMBL" id="MBF0859415.1"/>
    </source>
</evidence>
<dbReference type="Proteomes" id="UP000623107">
    <property type="component" value="Unassembled WGS sequence"/>
</dbReference>
<proteinExistence type="predicted"/>
<name>A0ABR9Y6E7_9PROT</name>
<evidence type="ECO:0000256" key="1">
    <source>
        <dbReference type="SAM" id="MobiDB-lite"/>
    </source>
</evidence>
<accession>A0ABR9Y6E7</accession>
<feature type="region of interest" description="Disordered" evidence="1">
    <location>
        <begin position="76"/>
        <end position="103"/>
    </location>
</feature>
<keyword evidence="3" id="KW-1185">Reference proteome</keyword>
<feature type="region of interest" description="Disordered" evidence="1">
    <location>
        <begin position="1"/>
        <end position="24"/>
    </location>
</feature>
<reference evidence="2" key="2">
    <citation type="submission" date="2020-11" db="EMBL/GenBank/DDBJ databases">
        <title>Description of novel Gluconobacter species.</title>
        <authorList>
            <person name="Cleenwerck I."/>
            <person name="Cnockaert M."/>
            <person name="Borremans W."/>
            <person name="Wieme A.D."/>
            <person name="De Vuyst L."/>
            <person name="Vandamme P."/>
        </authorList>
    </citation>
    <scope>NUCLEOTIDE SEQUENCE</scope>
    <source>
        <strain evidence="2">LMG 31484</strain>
    </source>
</reference>
<dbReference type="RefSeq" id="WP_194260043.1">
    <property type="nucleotide sequence ID" value="NZ_JABCQG010000010.1"/>
</dbReference>
<comment type="caution">
    <text evidence="2">The sequence shown here is derived from an EMBL/GenBank/DDBJ whole genome shotgun (WGS) entry which is preliminary data.</text>
</comment>
<sequence>MADNLKPEGEFSNGKASSAPAKEKTVKVVTIRPIYDQPGEDPIEPGTLLNCCPVTAKFWIRAGIVRLPADQQAQPSFVADAGTTKSAPLPPAPEMVPPPAQPS</sequence>
<gene>
    <name evidence="2" type="ORF">HKD24_09330</name>
</gene>
<feature type="compositionally biased region" description="Pro residues" evidence="1">
    <location>
        <begin position="88"/>
        <end position="103"/>
    </location>
</feature>
<evidence type="ECO:0008006" key="4">
    <source>
        <dbReference type="Google" id="ProtNLM"/>
    </source>
</evidence>
<reference evidence="2" key="1">
    <citation type="submission" date="2020-04" db="EMBL/GenBank/DDBJ databases">
        <authorList>
            <person name="Sombolestani A."/>
        </authorList>
    </citation>
    <scope>NUCLEOTIDE SEQUENCE</scope>
    <source>
        <strain evidence="2">LMG 31484</strain>
    </source>
</reference>
<dbReference type="EMBL" id="JABCQG010000010">
    <property type="protein sequence ID" value="MBF0859415.1"/>
    <property type="molecule type" value="Genomic_DNA"/>
</dbReference>
<protein>
    <recommendedName>
        <fullName evidence="4">DUF2635 domain-containing protein</fullName>
    </recommendedName>
</protein>
<organism evidence="2 3">
    <name type="scientific">Gluconobacter vitians</name>
    <dbReference type="NCBI Taxonomy" id="2728102"/>
    <lineage>
        <taxon>Bacteria</taxon>
        <taxon>Pseudomonadati</taxon>
        <taxon>Pseudomonadota</taxon>
        <taxon>Alphaproteobacteria</taxon>
        <taxon>Acetobacterales</taxon>
        <taxon>Acetobacteraceae</taxon>
        <taxon>Gluconobacter</taxon>
    </lineage>
</organism>